<feature type="transmembrane region" description="Helical" evidence="8">
    <location>
        <begin position="77"/>
        <end position="98"/>
    </location>
</feature>
<dbReference type="InterPro" id="IPR010574">
    <property type="entry name" value="Ala_export_AlaE"/>
</dbReference>
<evidence type="ECO:0008006" key="11">
    <source>
        <dbReference type="Google" id="ProtNLM"/>
    </source>
</evidence>
<protein>
    <recommendedName>
        <fullName evidence="11">L-alanine exporter AlaE</fullName>
    </recommendedName>
</protein>
<keyword evidence="3" id="KW-0997">Cell inner membrane</keyword>
<sequence length="149" mass="16063">MANQRLRSFAADTLALVIFFTIVSGLNERFIAGMSWPEVATSRAIGAPLMVLTARPYGYWRDWFLKITSPASTTATIIMDSIALLGFQVPIYVLIIFAGGARGMGIVTGALGFAALMLVLGRPYGLWLEFVRSRFGLTGPGQKPMSLGG</sequence>
<dbReference type="Proteomes" id="UP000008850">
    <property type="component" value="Chromosome"/>
</dbReference>
<evidence type="ECO:0000256" key="5">
    <source>
        <dbReference type="ARBA" id="ARBA00022970"/>
    </source>
</evidence>
<evidence type="ECO:0000256" key="4">
    <source>
        <dbReference type="ARBA" id="ARBA00022692"/>
    </source>
</evidence>
<keyword evidence="10" id="KW-1185">Reference proteome</keyword>
<dbReference type="eggNOG" id="ENOG502ZRFS">
    <property type="taxonomic scope" value="Bacteria"/>
</dbReference>
<evidence type="ECO:0000313" key="10">
    <source>
        <dbReference type="Proteomes" id="UP000008850"/>
    </source>
</evidence>
<feature type="transmembrane region" description="Helical" evidence="8">
    <location>
        <begin position="104"/>
        <end position="124"/>
    </location>
</feature>
<evidence type="ECO:0000256" key="6">
    <source>
        <dbReference type="ARBA" id="ARBA00022989"/>
    </source>
</evidence>
<reference evidence="9 10" key="1">
    <citation type="journal article" date="2012" name="J. Bacteriol.">
        <title>Complete genome sequence of Pelagibacterium halotolerans B2T.</title>
        <authorList>
            <person name="Huo Y.Y."/>
            <person name="Cheng H."/>
            <person name="Han X.F."/>
            <person name="Jiang X.W."/>
            <person name="Sun C."/>
            <person name="Zhang X.Q."/>
            <person name="Zhu X.F."/>
            <person name="Liu Y.F."/>
            <person name="Li P.F."/>
            <person name="Ni P.X."/>
            <person name="Wu M."/>
        </authorList>
    </citation>
    <scope>NUCLEOTIDE SEQUENCE [LARGE SCALE GENOMIC DNA]</scope>
    <source>
        <strain evidence="10">DSM 22347 / JCM 15775 / CGMCC 1.7692 / B2</strain>
    </source>
</reference>
<accession>G4R961</accession>
<dbReference type="GO" id="GO:0034639">
    <property type="term" value="F:L-amino acid efflux transmembrane transporter activity"/>
    <property type="evidence" value="ECO:0007669"/>
    <property type="project" value="InterPro"/>
</dbReference>
<keyword evidence="7 8" id="KW-0472">Membrane</keyword>
<proteinExistence type="predicted"/>
<keyword evidence="1" id="KW-0813">Transport</keyword>
<keyword evidence="5" id="KW-0029">Amino-acid transport</keyword>
<dbReference type="STRING" id="1082931.KKY_2433"/>
<dbReference type="EMBL" id="CP003075">
    <property type="protein sequence ID" value="AEQ52441.1"/>
    <property type="molecule type" value="Genomic_DNA"/>
</dbReference>
<keyword evidence="6 8" id="KW-1133">Transmembrane helix</keyword>
<feature type="transmembrane region" description="Helical" evidence="8">
    <location>
        <begin position="9"/>
        <end position="27"/>
    </location>
</feature>
<name>G4R961_PELHB</name>
<gene>
    <name evidence="9" type="ordered locus">KKY_2433</name>
</gene>
<keyword evidence="2" id="KW-1003">Cell membrane</keyword>
<dbReference type="Pfam" id="PF06610">
    <property type="entry name" value="AlaE"/>
    <property type="match status" value="1"/>
</dbReference>
<evidence type="ECO:0000256" key="2">
    <source>
        <dbReference type="ARBA" id="ARBA00022475"/>
    </source>
</evidence>
<dbReference type="TCDB" id="2.A.104.1.2">
    <property type="family name" value="the l-alanine exporter (alae) family"/>
</dbReference>
<organism evidence="9 10">
    <name type="scientific">Pelagibacterium halotolerans (strain DSM 22347 / JCM 15775 / CGMCC 1.7692 / B2)</name>
    <dbReference type="NCBI Taxonomy" id="1082931"/>
    <lineage>
        <taxon>Bacteria</taxon>
        <taxon>Pseudomonadati</taxon>
        <taxon>Pseudomonadota</taxon>
        <taxon>Alphaproteobacteria</taxon>
        <taxon>Hyphomicrobiales</taxon>
        <taxon>Devosiaceae</taxon>
        <taxon>Pelagibacterium</taxon>
    </lineage>
</organism>
<evidence type="ECO:0000313" key="9">
    <source>
        <dbReference type="EMBL" id="AEQ52441.1"/>
    </source>
</evidence>
<dbReference type="AlphaFoldDB" id="G4R961"/>
<dbReference type="HOGENOM" id="CLU_126493_1_0_5"/>
<dbReference type="RefSeq" id="WP_014131590.1">
    <property type="nucleotide sequence ID" value="NC_016078.1"/>
</dbReference>
<evidence type="ECO:0000256" key="3">
    <source>
        <dbReference type="ARBA" id="ARBA00022519"/>
    </source>
</evidence>
<evidence type="ECO:0000256" key="7">
    <source>
        <dbReference type="ARBA" id="ARBA00023136"/>
    </source>
</evidence>
<keyword evidence="4 8" id="KW-0812">Transmembrane</keyword>
<dbReference type="KEGG" id="phl:KKY_2433"/>
<dbReference type="GO" id="GO:0016020">
    <property type="term" value="C:membrane"/>
    <property type="evidence" value="ECO:0007669"/>
    <property type="project" value="InterPro"/>
</dbReference>
<evidence type="ECO:0000256" key="1">
    <source>
        <dbReference type="ARBA" id="ARBA00022448"/>
    </source>
</evidence>
<evidence type="ECO:0000256" key="8">
    <source>
        <dbReference type="SAM" id="Phobius"/>
    </source>
</evidence>